<dbReference type="Pfam" id="PF00583">
    <property type="entry name" value="Acetyltransf_1"/>
    <property type="match status" value="1"/>
</dbReference>
<organism evidence="2 3">
    <name type="scientific">Barnesiella intestinihominis YIT 11860</name>
    <dbReference type="NCBI Taxonomy" id="742726"/>
    <lineage>
        <taxon>Bacteria</taxon>
        <taxon>Pseudomonadati</taxon>
        <taxon>Bacteroidota</taxon>
        <taxon>Bacteroidia</taxon>
        <taxon>Bacteroidales</taxon>
        <taxon>Barnesiellaceae</taxon>
        <taxon>Barnesiella</taxon>
    </lineage>
</organism>
<protein>
    <recommendedName>
        <fullName evidence="1">N-acetyltransferase domain-containing protein</fullName>
    </recommendedName>
</protein>
<dbReference type="OrthoDB" id="9127144at2"/>
<dbReference type="Proteomes" id="UP000006044">
    <property type="component" value="Unassembled WGS sequence"/>
</dbReference>
<reference evidence="2 3" key="1">
    <citation type="submission" date="2012-08" db="EMBL/GenBank/DDBJ databases">
        <title>The Genome Sequence of Barnesiella intestinihominis YIT 11860.</title>
        <authorList>
            <consortium name="The Broad Institute Genome Sequencing Platform"/>
            <person name="Earl A."/>
            <person name="Ward D."/>
            <person name="Feldgarden M."/>
            <person name="Gevers D."/>
            <person name="Morotomi M."/>
            <person name="Walker B."/>
            <person name="Young S.K."/>
            <person name="Zeng Q."/>
            <person name="Gargeya S."/>
            <person name="Fitzgerald M."/>
            <person name="Haas B."/>
            <person name="Abouelleil A."/>
            <person name="Alvarado L."/>
            <person name="Arachchi H.M."/>
            <person name="Berlin A.M."/>
            <person name="Chapman S.B."/>
            <person name="Goldberg J."/>
            <person name="Griggs A."/>
            <person name="Gujja S."/>
            <person name="Hansen M."/>
            <person name="Howarth C."/>
            <person name="Imamovic A."/>
            <person name="Larimer J."/>
            <person name="McCowen C."/>
            <person name="Montmayeur A."/>
            <person name="Murphy C."/>
            <person name="Neiman D."/>
            <person name="Pearson M."/>
            <person name="Priest M."/>
            <person name="Roberts A."/>
            <person name="Saif S."/>
            <person name="Shea T."/>
            <person name="Sisk P."/>
            <person name="Sykes S."/>
            <person name="Wortman J."/>
            <person name="Nusbaum C."/>
            <person name="Birren B."/>
        </authorList>
    </citation>
    <scope>NUCLEOTIDE SEQUENCE [LARGE SCALE GENOMIC DNA]</scope>
    <source>
        <strain evidence="2 3">YIT 11860</strain>
    </source>
</reference>
<dbReference type="EMBL" id="ADLE01000018">
    <property type="protein sequence ID" value="EJZ61877.1"/>
    <property type="molecule type" value="Genomic_DNA"/>
</dbReference>
<dbReference type="SUPFAM" id="SSF55729">
    <property type="entry name" value="Acyl-CoA N-acyltransferases (Nat)"/>
    <property type="match status" value="1"/>
</dbReference>
<dbReference type="Gene3D" id="3.40.630.30">
    <property type="match status" value="1"/>
</dbReference>
<comment type="caution">
    <text evidence="2">The sequence shown here is derived from an EMBL/GenBank/DDBJ whole genome shotgun (WGS) entry which is preliminary data.</text>
</comment>
<gene>
    <name evidence="2" type="ORF">HMPREF9448_02553</name>
</gene>
<proteinExistence type="predicted"/>
<keyword evidence="3" id="KW-1185">Reference proteome</keyword>
<dbReference type="CDD" id="cd04301">
    <property type="entry name" value="NAT_SF"/>
    <property type="match status" value="1"/>
</dbReference>
<dbReference type="InterPro" id="IPR000182">
    <property type="entry name" value="GNAT_dom"/>
</dbReference>
<feature type="domain" description="N-acetyltransferase" evidence="1">
    <location>
        <begin position="4"/>
        <end position="154"/>
    </location>
</feature>
<dbReference type="GO" id="GO:0016747">
    <property type="term" value="F:acyltransferase activity, transferring groups other than amino-acyl groups"/>
    <property type="evidence" value="ECO:0007669"/>
    <property type="project" value="InterPro"/>
</dbReference>
<evidence type="ECO:0000313" key="2">
    <source>
        <dbReference type="EMBL" id="EJZ61877.1"/>
    </source>
</evidence>
<evidence type="ECO:0000259" key="1">
    <source>
        <dbReference type="PROSITE" id="PS51186"/>
    </source>
</evidence>
<dbReference type="AlphaFoldDB" id="K0WRC1"/>
<dbReference type="PROSITE" id="PS51186">
    <property type="entry name" value="GNAT"/>
    <property type="match status" value="1"/>
</dbReference>
<evidence type="ECO:0000313" key="3">
    <source>
        <dbReference type="Proteomes" id="UP000006044"/>
    </source>
</evidence>
<dbReference type="HOGENOM" id="CLU_105077_1_1_10"/>
<accession>K0WRC1</accession>
<dbReference type="GeneID" id="77849736"/>
<dbReference type="InterPro" id="IPR016181">
    <property type="entry name" value="Acyl_CoA_acyltransferase"/>
</dbReference>
<sequence>MNYIDIDSSQHELYDSWRKLYTVSFPIFEQRTQEQQEKAFSCADYHLVGYSEGDMFVGFISYWEFSSYRYIEHFAVHQGLRGRGYGSEILNAFLRSTSKIVLLEIDPVVDSVSRARLRFYRKCGFHENPFAHTHPPYREGYPPHSLVVLTSPRSITENEYRIFSTDLTEVVMQQG</sequence>
<dbReference type="eggNOG" id="COG0456">
    <property type="taxonomic scope" value="Bacteria"/>
</dbReference>
<dbReference type="RefSeq" id="WP_008862931.1">
    <property type="nucleotide sequence ID" value="NZ_CAXSNY010000009.1"/>
</dbReference>
<dbReference type="STRING" id="742726.HMPREF9448_02553"/>
<name>K0WRC1_9BACT</name>